<dbReference type="PANTHER" id="PTHR24006:SF943">
    <property type="entry name" value="UBIQUITIN CARBOXYL-TERMINAL HYDROLASE PUF"/>
    <property type="match status" value="1"/>
</dbReference>
<evidence type="ECO:0000256" key="1">
    <source>
        <dbReference type="ARBA" id="ARBA00022670"/>
    </source>
</evidence>
<dbReference type="SUPFAM" id="SSF46934">
    <property type="entry name" value="UBA-like"/>
    <property type="match status" value="1"/>
</dbReference>
<dbReference type="InterPro" id="IPR038765">
    <property type="entry name" value="Papain-like_cys_pep_sf"/>
</dbReference>
<evidence type="ECO:0000256" key="2">
    <source>
        <dbReference type="ARBA" id="ARBA00022786"/>
    </source>
</evidence>
<evidence type="ECO:0000259" key="5">
    <source>
        <dbReference type="PROSITE" id="PS50030"/>
    </source>
</evidence>
<sequence>MDSDENVEKLQLMGFTDEEEVRNALKCTDSDINGAISILMCSTNNEHIEATDETQVWSNSPILQTSPLPDEMEHAPAVGHDLRSEFSLSEFSRLQSRAYIDQWDIPCLRSQSLGQCILGLIREFRSHGLKVVETNSDIREFVTVCLLDCVTKVSCITNKKLIASLLLPLANCADYLTAYTLQRHCGIVVMQRVLWRLSNLSEDDFRDRDLYGAKFHCALAVSGFNRHLIFSLLRLLNRVLFSSVGYQDSRIFDVITSLRVLTYRLSDLGIAYSLLPFLTSSDPSNQFQSPRQPDWESFPLTEVAPSSDNVSATFFIAQVDKLHCTLLLSALSPPHGSAGVSFNGRMLALRNLVKQLEASKVTLDSETHQTRVDGEHVSGGFRRRPMGQLSSATLLASENAAFLVRRGKRRAIRFEFLMNWFREKEVILKSMRKSSASPVGLDDLYNLDNTAYMSTLGQLFRLLGERITSADLTAVWHRTTTQPGVAVDNILTLLTDVASTRFIQPQMNHLLYLVEASWINLNRQAYMHSSTHKKKEPMAQVSMYPSDEPSHVRHGRARLLNLVGRIGTLTKEGWKFDLCAELLWDLAHGTFSRVNRVTSNRESRSGSKDCANTVTTEQDLLTVMTERYQHPEPIEAALAQQLVVLREFRCSSNEQRLRCVRWLSSAVENVSLNSLTYFMLAYIKSLLEIILKNFVGRAKRDSLNELIRTHDLVTQVVTSLLRYEQWAVQSHGDMLNADSLDLLGFRHSDVVKRHFELLHYLLRNAELSLNAERAKALWENLIGHPRVGAFDREHVEKPDLIGLDFLWDLYLALPSLDASLDGGHIRAVTGDVSIKEDTNVCSPSSGGGNSEGKTSNTTDGFTSHASNTSSNPSVAEQNAVKLARQLLLDVHWGSLAPRLRRYPETCYRRFFEACRRRLESNWAIGRGLTPKRGVHSALAETGQLLAALIVGPGPAGRAKHCNQTAARLALRRLLGLVYAYIQTVEDEMFGARGQHPNWRPHGTTFRGWEMRLPLRVETLRPGQTTPVAVGLTGTTTTIARNVFSVSDNSTILAKQSGASPPVSILVHANEMLGSVRDRTNLISTAILFSNRSCADGISSSAEPATWNASALYIGPPCVALGPLSCSQNQSSSVMQPAVTTEPTGSQLDNKENASKRPCSKKILETVLNRQTVGELGFQTYLADNRFFGEMMIVITIVTFSFKNGRILTVRLIAGLNNRGASRVGRFSTASPIGASTPTLSLCSAGPSAFSLSTANASDADLVARATAALNSAGSEERNHRPMNNAFSSTFQRPSELLSVSPNLDSLAAGSASTGQLPRGISLLSLSSAQTTVTVPTNDLTVNQSAPSGQVSHHTLPSLCMGEDASVYELLLELAESELSHALSANCGGEVKRSHYLSTVAPTGLGLTPSFSLIHPIRLLLATLPTYRPTSMTRASSHLQQTLFCSPNNLLKSTAYRTLYKLQILSAALIPVDTSPWWDVSPGCLLSPPSQLYSINTAFATSAPPANNSSRGSIISRVRRIEHRTNLVPRNSDSHTSALIASNPDSKWFLSTDALGFGSEQKLNSASAPSSPVLRRRKNFKFFMGVGSGAHAIDSDSLKVKNNTSLIANVQPVEFLEPLIQLLRRQTPSNNQELSVLHPTGLLHPSTPYSTQIQSILSANVAWWRREVRHLCLQLLSFLLNPHGNTCDLKPNLSVDSEGSAGCAPPHNLTPTLVAEFLSALLETAVTGAGVAELLPQRQSCLEPRGIRKQLKCLSVYQLSKDSRAGVAGLIEVSVPNGQCLLFQDVEVSVQSIHLLFQCVMAYPNQFLNAFLALDHLEEKLLRLLVYSPSNRVRSETARQLEHLSLLSSRYLRFDEHCIRDWDSPISDRSDPSQLCLTHTRIYYPQLLHFLLRVLFQARLPFYTTHVDMQPNSTLTLLLTSSEYFRVRAFLLGQTPLRLLKSWFNTDHLSLLREELTWFRKMVEVESNLCKAKRDITDCLLTGHLESARILCAQTVACVLSHSLCTLSSVAAASSLASDVHAITLDRTSSSVYTGWDSRYVNVPVVLLNALAEPLTETNLTERLTEEDDESTPDSRTSHPLASPPANSTFPVTSENALRVSSSCLRLAGDFVYYLITECLFPAATHILQFGSFKTFSNPRTTLESSLIALRALEPVSLRSNLVSAASDSRSTVRLTSSTVVPANLLETVGSSTRKTAFNFLIFVARVDMHSLERIVDLLIILHHNEDPALTSTSSVISSAGPNSVVPTPESVSGCSSPRLSTVTEDPAIGSRPFSLQKGVWWDLQPALVGRTDGGFVGLRNRGATCYMNAILQQLFMQPGLTEALLSITETDELDEGNVLLQTQRLLGHLLESQMGYYDPVDFLKSFRPWDTSEAVNPGEQQDAFDFFQALIDQLDEELKKLKREPFFQAIYQGIFLDSKFCDECEHRYDREEVFSAINLAIKTHDLHEALNQFVRGEVLDGENAYYCERCRVKRRAVKRLSVHTLPPVLCLNLKRFDFDWNRQVPVKFSDHFTFPRQLDMGPFMADSVQRLRPEAFLSPNSSTSSLLQREARDTAMDSKKRHFQLNNTDRIEQHRSSRTDSQSPCEYESKSGYSTAPEVPCINLVGEGQTPETIVTQKPALSLDTCLGSQTAGLKKGRITHPSMTILQHQQSVQEHLYRLVGIVVHSGQANSGHYYAFIKDRGRGGYRDTSEEQNISKSREGLTKPGCSQSAQTDGHSINRPYKTPISHATQRMLSSEPKNISSEVRFSVKASSEENQHGGWYRFNDTSIEPIELTDSFLEHECFGGSYTVMGSDGRVERRTRFWSAYLLFYERANLNHEALRQNLTVGKFVVNSTSETHHGAFTPALESGDKIGASPKRPTLKFSLSGSMDNMNYSPTDQRGNSTALRKYSESPDENVANLLSDPLLSTQENLAIGSICPMPKRVARQIWAENWTFLRDRNIYSRDYFDFIRGLCEGILEDVGSLRQEPQRGVLGTRLLAHFFFTTFVCLHARSKAMIAGSISAGQVQSLQTLKELSIQQNSEWLGLLIRLASTSPKACRWLMHYLSTSPSQPCLVYLLLAPKPATRQQLANMLLTVLRAFYCFKETNILDGALTGLINHLLSLIDSGLAAEYATEAGTLFATLRGYAEMCPHASLHLVNLKTTTRLLTYFMERERKSFSHLNNAHANGPNVIHQPTWVRYSPVLCVSCPLQADKLRTWTPAQLREMGNLYYLLVFLILHTCLDEYRTIDPSQLSTTSSSSNVNSSYPTRQICFPQMMLRPQKETVAWLGLFPIPRRKKAVDEATAKMSSTQPIVTNDTYLVGLYRLCEILLRAYLENPATPNLASSLGPTEGLTNKYAGFAASGHGLSTNNPATCTTGAGSVGCVSGEPLGTAVKATSSQAVAKASDESLSLRHLICQTMLHMAHCSWETSFCFIILLLSRVGTRPQSELRHLFDLMSELLRLVDPLQTARIAAVVDGLKNRPTVNTASSVTLNWCPRPNADPTLWAWDPTELTYDGPLQTKSSSNHSIDCTGVADGNSNVIPSEEDPDLWPPMPKGLLELIITESCQDSRRAYQCMKFVVHLSSENNAVMSYLSRFPERWEPAVKWLENLMDYSDDDGGNAGISTPAHVVPQSEDVDNRISVDQSCTDGLYMVITPGIYTRFPPLLFRCLSEPNMLVLLLKLLFALRITTLREATRILFTMPRPKPGDTGLSAPLTGPTTQSSEHNPIEAENEEEQPLFFRLTS</sequence>
<organism evidence="7 8">
    <name type="scientific">Paragonimus westermani</name>
    <dbReference type="NCBI Taxonomy" id="34504"/>
    <lineage>
        <taxon>Eukaryota</taxon>
        <taxon>Metazoa</taxon>
        <taxon>Spiralia</taxon>
        <taxon>Lophotrochozoa</taxon>
        <taxon>Platyhelminthes</taxon>
        <taxon>Trematoda</taxon>
        <taxon>Digenea</taxon>
        <taxon>Plagiorchiida</taxon>
        <taxon>Troglotremata</taxon>
        <taxon>Troglotrematidae</taxon>
        <taxon>Paragonimus</taxon>
    </lineage>
</organism>
<dbReference type="InterPro" id="IPR056850">
    <property type="entry name" value="ARM_UBP34_24_USP9X_Y"/>
</dbReference>
<feature type="domain" description="UBA" evidence="5">
    <location>
        <begin position="1"/>
        <end position="42"/>
    </location>
</feature>
<feature type="region of interest" description="Disordered" evidence="4">
    <location>
        <begin position="2539"/>
        <end position="2591"/>
    </location>
</feature>
<feature type="region of interest" description="Disordered" evidence="4">
    <location>
        <begin position="2058"/>
        <end position="2089"/>
    </location>
</feature>
<feature type="region of interest" description="Disordered" evidence="4">
    <location>
        <begin position="1134"/>
        <end position="1154"/>
    </location>
</feature>
<keyword evidence="8" id="KW-1185">Reference proteome</keyword>
<accession>A0A5J4NV19</accession>
<dbReference type="SUPFAM" id="SSF54001">
    <property type="entry name" value="Cysteine proteinases"/>
    <property type="match status" value="1"/>
</dbReference>
<dbReference type="InterPro" id="IPR015940">
    <property type="entry name" value="UBA"/>
</dbReference>
<dbReference type="InterPro" id="IPR009060">
    <property type="entry name" value="UBA-like_sf"/>
</dbReference>
<comment type="caution">
    <text evidence="7">The sequence shown here is derived from an EMBL/GenBank/DDBJ whole genome shotgun (WGS) entry which is preliminary data.</text>
</comment>
<dbReference type="PANTHER" id="PTHR24006">
    <property type="entry name" value="UBIQUITIN CARBOXYL-TERMINAL HYDROLASE"/>
    <property type="match status" value="1"/>
</dbReference>
<dbReference type="InterPro" id="IPR028889">
    <property type="entry name" value="USP"/>
</dbReference>
<gene>
    <name evidence="7" type="ORF">DEA37_0012965</name>
</gene>
<feature type="compositionally biased region" description="Basic and acidic residues" evidence="4">
    <location>
        <begin position="2569"/>
        <end position="2578"/>
    </location>
</feature>
<feature type="region of interest" description="Disordered" evidence="4">
    <location>
        <begin position="3685"/>
        <end position="3727"/>
    </location>
</feature>
<dbReference type="GO" id="GO:0006508">
    <property type="term" value="P:proteolysis"/>
    <property type="evidence" value="ECO:0007669"/>
    <property type="project" value="UniProtKB-KW"/>
</dbReference>
<dbReference type="Proteomes" id="UP000324629">
    <property type="component" value="Unassembled WGS sequence"/>
</dbReference>
<feature type="region of interest" description="Disordered" evidence="4">
    <location>
        <begin position="2686"/>
        <end position="2724"/>
    </location>
</feature>
<dbReference type="InterPro" id="IPR050164">
    <property type="entry name" value="Peptidase_C19"/>
</dbReference>
<feature type="compositionally biased region" description="Polar residues" evidence="4">
    <location>
        <begin position="2073"/>
        <end position="2089"/>
    </location>
</feature>
<dbReference type="PROSITE" id="PS50235">
    <property type="entry name" value="USP_3"/>
    <property type="match status" value="1"/>
</dbReference>
<keyword evidence="1" id="KW-0645">Protease</keyword>
<dbReference type="PROSITE" id="PS00972">
    <property type="entry name" value="USP_1"/>
    <property type="match status" value="1"/>
</dbReference>
<dbReference type="GO" id="GO:0005634">
    <property type="term" value="C:nucleus"/>
    <property type="evidence" value="ECO:0007669"/>
    <property type="project" value="TreeGrafter"/>
</dbReference>
<feature type="region of interest" description="Disordered" evidence="4">
    <location>
        <begin position="838"/>
        <end position="875"/>
    </location>
</feature>
<dbReference type="Gene3D" id="1.10.8.10">
    <property type="entry name" value="DNA helicase RuvA subunit, C-terminal domain"/>
    <property type="match status" value="1"/>
</dbReference>
<dbReference type="Pfam" id="PF25010">
    <property type="entry name" value="ARM_UBP24_USP9X-Y"/>
    <property type="match status" value="2"/>
</dbReference>
<dbReference type="PROSITE" id="PS50030">
    <property type="entry name" value="UBA"/>
    <property type="match status" value="1"/>
</dbReference>
<proteinExistence type="predicted"/>
<name>A0A5J4NV19_9TREM</name>
<evidence type="ECO:0000313" key="8">
    <source>
        <dbReference type="Proteomes" id="UP000324629"/>
    </source>
</evidence>
<dbReference type="InterPro" id="IPR001394">
    <property type="entry name" value="Peptidase_C19_UCH"/>
</dbReference>
<reference evidence="7 8" key="1">
    <citation type="journal article" date="2019" name="Gigascience">
        <title>Whole-genome sequence of the oriental lung fluke Paragonimus westermani.</title>
        <authorList>
            <person name="Oey H."/>
            <person name="Zakrzewski M."/>
            <person name="Narain K."/>
            <person name="Devi K.R."/>
            <person name="Agatsuma T."/>
            <person name="Nawaratna S."/>
            <person name="Gobert G.N."/>
            <person name="Jones M.K."/>
            <person name="Ragan M.A."/>
            <person name="McManus D.P."/>
            <person name="Krause L."/>
        </authorList>
    </citation>
    <scope>NUCLEOTIDE SEQUENCE [LARGE SCALE GENOMIC DNA]</scope>
    <source>
        <strain evidence="7 8">IND2009</strain>
    </source>
</reference>
<evidence type="ECO:0000313" key="7">
    <source>
        <dbReference type="EMBL" id="KAA3678968.1"/>
    </source>
</evidence>
<dbReference type="Pfam" id="PF00443">
    <property type="entry name" value="UCH"/>
    <property type="match status" value="1"/>
</dbReference>
<evidence type="ECO:0000259" key="6">
    <source>
        <dbReference type="PROSITE" id="PS50235"/>
    </source>
</evidence>
<dbReference type="PROSITE" id="PS00973">
    <property type="entry name" value="USP_2"/>
    <property type="match status" value="1"/>
</dbReference>
<keyword evidence="3 7" id="KW-0378">Hydrolase</keyword>
<feature type="compositionally biased region" description="Polar residues" evidence="4">
    <location>
        <begin position="851"/>
        <end position="875"/>
    </location>
</feature>
<protein>
    <submittedName>
        <fullName evidence="7">Ubiquitin carboxyl-terminal hydrolase 9/24</fullName>
    </submittedName>
</protein>
<dbReference type="FunFam" id="3.90.70.10:FF:000022">
    <property type="entry name" value="Ubiquitin carboxyl-terminal hydrolase 24"/>
    <property type="match status" value="1"/>
</dbReference>
<dbReference type="Gene3D" id="3.90.70.10">
    <property type="entry name" value="Cysteine proteinases"/>
    <property type="match status" value="1"/>
</dbReference>
<dbReference type="GO" id="GO:0016579">
    <property type="term" value="P:protein deubiquitination"/>
    <property type="evidence" value="ECO:0007669"/>
    <property type="project" value="InterPro"/>
</dbReference>
<feature type="compositionally biased region" description="Polar residues" evidence="4">
    <location>
        <begin position="1134"/>
        <end position="1147"/>
    </location>
</feature>
<dbReference type="GO" id="GO:0005829">
    <property type="term" value="C:cytosol"/>
    <property type="evidence" value="ECO:0007669"/>
    <property type="project" value="TreeGrafter"/>
</dbReference>
<evidence type="ECO:0000256" key="4">
    <source>
        <dbReference type="SAM" id="MobiDB-lite"/>
    </source>
</evidence>
<feature type="domain" description="USP" evidence="6">
    <location>
        <begin position="2296"/>
        <end position="2815"/>
    </location>
</feature>
<dbReference type="GO" id="GO:0004843">
    <property type="term" value="F:cysteine-type deubiquitinase activity"/>
    <property type="evidence" value="ECO:0007669"/>
    <property type="project" value="InterPro"/>
</dbReference>
<dbReference type="EMBL" id="QNGE01000893">
    <property type="protein sequence ID" value="KAA3678968.1"/>
    <property type="molecule type" value="Genomic_DNA"/>
</dbReference>
<evidence type="ECO:0000256" key="3">
    <source>
        <dbReference type="ARBA" id="ARBA00022801"/>
    </source>
</evidence>
<keyword evidence="2" id="KW-0833">Ubl conjugation pathway</keyword>
<feature type="compositionally biased region" description="Polar residues" evidence="4">
    <location>
        <begin position="2707"/>
        <end position="2717"/>
    </location>
</feature>
<dbReference type="InterPro" id="IPR018200">
    <property type="entry name" value="USP_CS"/>
</dbReference>
<feature type="region of interest" description="Disordered" evidence="4">
    <location>
        <begin position="2239"/>
        <end position="2258"/>
    </location>
</feature>
<feature type="compositionally biased region" description="Basic and acidic residues" evidence="4">
    <location>
        <begin position="2549"/>
        <end position="2558"/>
    </location>
</feature>